<gene>
    <name evidence="1" type="ORF">SAMN05216250_15816</name>
</gene>
<protein>
    <submittedName>
        <fullName evidence="1">Uncharacterized protein</fullName>
    </submittedName>
</protein>
<dbReference type="Proteomes" id="UP000183766">
    <property type="component" value="Unassembled WGS sequence"/>
</dbReference>
<name>A0A1I5DQX7_9BACE</name>
<accession>A0A1I5DQX7</accession>
<evidence type="ECO:0000313" key="2">
    <source>
        <dbReference type="Proteomes" id="UP000183766"/>
    </source>
</evidence>
<reference evidence="1 2" key="1">
    <citation type="submission" date="2016-10" db="EMBL/GenBank/DDBJ databases">
        <authorList>
            <person name="de Groot N.N."/>
        </authorList>
    </citation>
    <scope>NUCLEOTIDE SEQUENCE [LARGE SCALE GENOMIC DNA]</scope>
    <source>
        <strain evidence="1 2">NLAE-zl-C202</strain>
    </source>
</reference>
<sequence length="91" mass="10713">MLYLYNIKNIAVIEKYLIHSNELHLIDAEKIHQAVEKMVESLDLAAGSTTNFDLYQVVENYFKDLEKRRKINHVLGIKEDRYELAEDFGIK</sequence>
<dbReference type="AlphaFoldDB" id="A0A1I5DQX7"/>
<dbReference type="EMBL" id="FOUM01000058">
    <property type="protein sequence ID" value="SFO01608.1"/>
    <property type="molecule type" value="Genomic_DNA"/>
</dbReference>
<proteinExistence type="predicted"/>
<evidence type="ECO:0000313" key="1">
    <source>
        <dbReference type="EMBL" id="SFO01608.1"/>
    </source>
</evidence>
<organism evidence="1 2">
    <name type="scientific">Bacteroides xylanisolvens</name>
    <dbReference type="NCBI Taxonomy" id="371601"/>
    <lineage>
        <taxon>Bacteria</taxon>
        <taxon>Pseudomonadati</taxon>
        <taxon>Bacteroidota</taxon>
        <taxon>Bacteroidia</taxon>
        <taxon>Bacteroidales</taxon>
        <taxon>Bacteroidaceae</taxon>
        <taxon>Bacteroides</taxon>
    </lineage>
</organism>